<accession>A0A9Q0YR30</accession>
<name>A0A9Q0YR30_HOLLE</name>
<evidence type="ECO:0000313" key="3">
    <source>
        <dbReference type="Proteomes" id="UP001152320"/>
    </source>
</evidence>
<dbReference type="Pfam" id="PF26215">
    <property type="entry name" value="HTH_animal"/>
    <property type="match status" value="1"/>
</dbReference>
<gene>
    <name evidence="2" type="ORF">HOLleu_35163</name>
</gene>
<dbReference type="InterPro" id="IPR058912">
    <property type="entry name" value="HTH_animal"/>
</dbReference>
<proteinExistence type="predicted"/>
<dbReference type="EMBL" id="JAIZAY010000018">
    <property type="protein sequence ID" value="KAJ8025064.1"/>
    <property type="molecule type" value="Genomic_DNA"/>
</dbReference>
<feature type="domain" description="Helix-turn-helix" evidence="1">
    <location>
        <begin position="112"/>
        <end position="168"/>
    </location>
</feature>
<dbReference type="InterPro" id="IPR035901">
    <property type="entry name" value="GIY-YIG_endonuc_sf"/>
</dbReference>
<sequence length="399" mass="45871">MQKTVKNRTFRIVLLSLVTKKRITLSIAAPQLHPNQLPFKWYRYIDDIWGLWLQGEEEFLVFVNVMNSLYPGVLEFTYELSDSEVSFLDLRIKLEGGVLTTDLYTKPSNLNLYLHYDSYHSNCTKKGIVFSQALRVKMICSDPEKTQQHFGELRSNFQDRGYPSSIVDPACERVQNLSREDLLAGKGRRTRKPVRAPLVVTRNPRLPNLRSIINKYFHILQLSPNLMNVLPSPPQVIYRQPRNLQSHLVRAKLVENVKNVHKGCYKTHFKNCVTCNVLQETDRVYSNATGETFTIFSTITCTSEGVVYLINCKDCGKQYVGETGGELRVRHRGHRQEIRKGNTPLGQHFQICKNFDLIGLQSLVNASKQKREAIELRWIYRLGSLSPVGINVKDVRTVS</sequence>
<dbReference type="CDD" id="cd10442">
    <property type="entry name" value="GIY-YIG_PLEs"/>
    <property type="match status" value="1"/>
</dbReference>
<organism evidence="2 3">
    <name type="scientific">Holothuria leucospilota</name>
    <name type="common">Black long sea cucumber</name>
    <name type="synonym">Mertensiothuria leucospilota</name>
    <dbReference type="NCBI Taxonomy" id="206669"/>
    <lineage>
        <taxon>Eukaryota</taxon>
        <taxon>Metazoa</taxon>
        <taxon>Echinodermata</taxon>
        <taxon>Eleutherozoa</taxon>
        <taxon>Echinozoa</taxon>
        <taxon>Holothuroidea</taxon>
        <taxon>Aspidochirotacea</taxon>
        <taxon>Aspidochirotida</taxon>
        <taxon>Holothuriidae</taxon>
        <taxon>Holothuria</taxon>
    </lineage>
</organism>
<dbReference type="OrthoDB" id="9907957at2759"/>
<reference evidence="2" key="1">
    <citation type="submission" date="2021-10" db="EMBL/GenBank/DDBJ databases">
        <title>Tropical sea cucumber genome reveals ecological adaptation and Cuvierian tubules defense mechanism.</title>
        <authorList>
            <person name="Chen T."/>
        </authorList>
    </citation>
    <scope>NUCLEOTIDE SEQUENCE</scope>
    <source>
        <strain evidence="2">Nanhai2018</strain>
        <tissue evidence="2">Muscle</tissue>
    </source>
</reference>
<keyword evidence="3" id="KW-1185">Reference proteome</keyword>
<dbReference type="Gene3D" id="3.40.1440.10">
    <property type="entry name" value="GIY-YIG endonuclease"/>
    <property type="match status" value="1"/>
</dbReference>
<comment type="caution">
    <text evidence="2">The sequence shown here is derived from an EMBL/GenBank/DDBJ whole genome shotgun (WGS) entry which is preliminary data.</text>
</comment>
<dbReference type="PANTHER" id="PTHR21301:SF10">
    <property type="entry name" value="REVERSE TRANSCRIPTASE DOMAIN-CONTAINING PROTEIN"/>
    <property type="match status" value="1"/>
</dbReference>
<dbReference type="Proteomes" id="UP001152320">
    <property type="component" value="Chromosome 18"/>
</dbReference>
<evidence type="ECO:0000313" key="2">
    <source>
        <dbReference type="EMBL" id="KAJ8025064.1"/>
    </source>
</evidence>
<evidence type="ECO:0000259" key="1">
    <source>
        <dbReference type="Pfam" id="PF26215"/>
    </source>
</evidence>
<dbReference type="AlphaFoldDB" id="A0A9Q0YR30"/>
<dbReference type="PANTHER" id="PTHR21301">
    <property type="entry name" value="REVERSE TRANSCRIPTASE"/>
    <property type="match status" value="1"/>
</dbReference>
<protein>
    <recommendedName>
        <fullName evidence="1">Helix-turn-helix domain-containing protein</fullName>
    </recommendedName>
</protein>